<proteinExistence type="predicted"/>
<name>C9Y726_CURXX</name>
<accession>C9Y726</accession>
<protein>
    <submittedName>
        <fullName evidence="3">Uncharacterized protein</fullName>
    </submittedName>
</protein>
<feature type="coiled-coil region" evidence="1">
    <location>
        <begin position="127"/>
        <end position="154"/>
    </location>
</feature>
<organism evidence="3">
    <name type="scientific">Curvibacter symbiont subsp. Hydra magnipapillata</name>
    <dbReference type="NCBI Taxonomy" id="667019"/>
    <lineage>
        <taxon>Bacteria</taxon>
        <taxon>Pseudomonadati</taxon>
        <taxon>Pseudomonadota</taxon>
        <taxon>Betaproteobacteria</taxon>
        <taxon>Burkholderiales</taxon>
        <taxon>Comamonadaceae</taxon>
        <taxon>Curvibacter</taxon>
    </lineage>
</organism>
<evidence type="ECO:0000256" key="1">
    <source>
        <dbReference type="SAM" id="Coils"/>
    </source>
</evidence>
<reference evidence="3" key="1">
    <citation type="journal article" date="2010" name="Nature">
        <title>The Dynamic genome of Hydra.</title>
        <authorList>
            <person name="Chapman J.A."/>
            <person name="Kirkness E.F."/>
            <person name="Simakov O."/>
            <person name="Hampson S.E."/>
            <person name="Mitros T."/>
            <person name="Weinmaier T."/>
            <person name="Rattei T."/>
            <person name="Balasubramanian P.G."/>
            <person name="Borman J."/>
            <person name="Busam D."/>
            <person name="Disbennett K."/>
            <person name="Pfannkoch C."/>
            <person name="Sumin N."/>
            <person name="Sutton G."/>
            <person name="Viswanathan L."/>
            <person name="Walenz B."/>
            <person name="Goodstein D.M."/>
            <person name="Hellsten U."/>
            <person name="Kawashima T."/>
            <person name="Prochnik S.E."/>
            <person name="Putnam N.H."/>
            <person name="Shu S."/>
            <person name="Blumberg B."/>
            <person name="Dana C.E."/>
            <person name="Gee L."/>
            <person name="Kibler D.F."/>
            <person name="Law L."/>
            <person name="Lindgens D."/>
            <person name="Martinez D.E."/>
            <person name="Peng J."/>
            <person name="Wigge P.A."/>
            <person name="Bertulat B."/>
            <person name="Guder C."/>
            <person name="Nakamura Y."/>
            <person name="Ozbek S."/>
            <person name="Watanabe H."/>
            <person name="Khalturin K."/>
            <person name="Hemmrich G."/>
            <person name="Franke A."/>
            <person name="Augustin R."/>
            <person name="Fraune S."/>
            <person name="Hayakawa E."/>
            <person name="Hayakawa S."/>
            <person name="Hirose M."/>
            <person name="Hwang J."/>
            <person name="Ikeo K."/>
            <person name="Nishimiya-Fujisawa C."/>
            <person name="Ogura A."/>
            <person name="Takahashi T."/>
            <person name="Steinmetz P.R."/>
            <person name="Zhang X."/>
            <person name="Aufschnaiter R."/>
            <person name="Eder M.K."/>
            <person name="Gorny A.K."/>
            <person name="Salvenmoser W."/>
            <person name="Heimberg A.M."/>
            <person name="Wheeler B.M."/>
            <person name="Peterson K.J."/>
            <person name="Boettger A."/>
            <person name="Tischler P."/>
            <person name="Wolf A."/>
            <person name="Gojobori T."/>
            <person name="Remington K.A."/>
            <person name="Strausberg R.L."/>
            <person name="Venter J."/>
            <person name="Technau U."/>
            <person name="Hobmayer B."/>
            <person name="Bosch T.C."/>
            <person name="Holstein T.W."/>
            <person name="Fujisawa T."/>
            <person name="Bode H.R."/>
            <person name="David C.N."/>
            <person name="Rokhsar D.S."/>
            <person name="Steele R.E."/>
        </authorList>
    </citation>
    <scope>NUCLEOTIDE SEQUENCE</scope>
</reference>
<keyword evidence="2" id="KW-0472">Membrane</keyword>
<evidence type="ECO:0000256" key="2">
    <source>
        <dbReference type="SAM" id="Phobius"/>
    </source>
</evidence>
<keyword evidence="1" id="KW-0175">Coiled coil</keyword>
<dbReference type="AlphaFoldDB" id="C9Y726"/>
<dbReference type="EMBL" id="FN543102">
    <property type="protein sequence ID" value="CBA26739.1"/>
    <property type="molecule type" value="Genomic_DNA"/>
</dbReference>
<feature type="transmembrane region" description="Helical" evidence="2">
    <location>
        <begin position="35"/>
        <end position="56"/>
    </location>
</feature>
<gene>
    <name evidence="3" type="ORF">Csp_H40090</name>
</gene>
<evidence type="ECO:0000313" key="3">
    <source>
        <dbReference type="EMBL" id="CBA26739.1"/>
    </source>
</evidence>
<keyword evidence="2" id="KW-0812">Transmembrane</keyword>
<sequence length="203" mass="22993">MNSVSTALGMVMALCLAFTAKTIYDYSGWKWKVRPWVPFGLGFLLLCIFVLLSWHLDQSNSVAQRALERSVERNDTNAITTIAAAIQGQQWELKLIELIGIPLAVSLLTTALSNKVDHEYGAKLLEFEKYRDELAALAEEIKGLETELIAALESGLRGKELISRWQHVCFLNRRLILKLDRKKTFEPLINSNLVRDLDDSYPV</sequence>
<keyword evidence="2" id="KW-1133">Transmembrane helix</keyword>